<comment type="caution">
    <text evidence="3">The sequence shown here is derived from an EMBL/GenBank/DDBJ whole genome shotgun (WGS) entry which is preliminary data.</text>
</comment>
<evidence type="ECO:0000313" key="4">
    <source>
        <dbReference type="Proteomes" id="UP000276603"/>
    </source>
</evidence>
<dbReference type="RefSeq" id="WP_120710559.1">
    <property type="nucleotide sequence ID" value="NZ_RBCJ01000001.1"/>
</dbReference>
<keyword evidence="2" id="KW-0472">Membrane</keyword>
<keyword evidence="1" id="KW-0175">Coiled coil</keyword>
<keyword evidence="2" id="KW-1133">Transmembrane helix</keyword>
<protein>
    <submittedName>
        <fullName evidence="3">Uncharacterized protein</fullName>
    </submittedName>
</protein>
<accession>A0A3B0CBE5</accession>
<keyword evidence="4" id="KW-1185">Reference proteome</keyword>
<feature type="transmembrane region" description="Helical" evidence="2">
    <location>
        <begin position="20"/>
        <end position="39"/>
    </location>
</feature>
<gene>
    <name evidence="3" type="ORF">D7Z94_05880</name>
</gene>
<proteinExistence type="predicted"/>
<dbReference type="AlphaFoldDB" id="A0A3B0CBE5"/>
<evidence type="ECO:0000256" key="2">
    <source>
        <dbReference type="SAM" id="Phobius"/>
    </source>
</evidence>
<dbReference type="Proteomes" id="UP000276603">
    <property type="component" value="Unassembled WGS sequence"/>
</dbReference>
<dbReference type="EMBL" id="RBCJ01000001">
    <property type="protein sequence ID" value="RKN83352.1"/>
    <property type="molecule type" value="Genomic_DNA"/>
</dbReference>
<evidence type="ECO:0000256" key="1">
    <source>
        <dbReference type="SAM" id="Coils"/>
    </source>
</evidence>
<feature type="coiled-coil region" evidence="1">
    <location>
        <begin position="118"/>
        <end position="208"/>
    </location>
</feature>
<sequence>MEVINSFFSNIKDKLTNPFFGTLILVLLIQHWEFVYAIFNFDSDCTLDEKLVFLQNYISENITFETLFRDCAYALGYMTLGYLIIVGTRSLVLAIEFRLMPFLTGKIVSKKVVEKSLYDEVVKEREDYFDQYEEQRKNVRSFSKTIDAQNEQIKEKDKDLVKQSQNLSSIIKEKDNVTSKLSSSEKEKENLTSELKSSKNALDNLTKQHKILGLKLKMFESLYFASENEVYYTSKEDFPPEIRNKVRELKRDGMWEQFISVGLFFKKGGSLGGEVLSEMIKRNLAFDRDKQEDWTPYGRIIWKYKNLFDDENEIS</sequence>
<dbReference type="OrthoDB" id="1332755at2"/>
<reference evidence="3 4" key="1">
    <citation type="submission" date="2018-10" db="EMBL/GenBank/DDBJ databases">
        <title>Ulvibacterium marinum gen. nov., sp. nov., a novel marine bacterium of the family Flavobacteriaceae, isolated from a culture of the green alga Ulva prolifera.</title>
        <authorList>
            <person name="Zhang Z."/>
        </authorList>
    </citation>
    <scope>NUCLEOTIDE SEQUENCE [LARGE SCALE GENOMIC DNA]</scope>
    <source>
        <strain evidence="3 4">CCMM003</strain>
    </source>
</reference>
<keyword evidence="2" id="KW-0812">Transmembrane</keyword>
<evidence type="ECO:0000313" key="3">
    <source>
        <dbReference type="EMBL" id="RKN83352.1"/>
    </source>
</evidence>
<organism evidence="3 4">
    <name type="scientific">Ulvibacterium marinum</name>
    <dbReference type="NCBI Taxonomy" id="2419782"/>
    <lineage>
        <taxon>Bacteria</taxon>
        <taxon>Pseudomonadati</taxon>
        <taxon>Bacteroidota</taxon>
        <taxon>Flavobacteriia</taxon>
        <taxon>Flavobacteriales</taxon>
        <taxon>Flavobacteriaceae</taxon>
        <taxon>Ulvibacterium</taxon>
    </lineage>
</organism>
<feature type="transmembrane region" description="Helical" evidence="2">
    <location>
        <begin position="74"/>
        <end position="95"/>
    </location>
</feature>
<name>A0A3B0CBE5_9FLAO</name>